<dbReference type="SUPFAM" id="SSF103506">
    <property type="entry name" value="Mitochondrial carrier"/>
    <property type="match status" value="4"/>
</dbReference>
<gene>
    <name evidence="19" type="primary">SLC25A5</name>
    <name evidence="19" type="ORF">BLAG_LOCUS11194</name>
</gene>
<evidence type="ECO:0000256" key="9">
    <source>
        <dbReference type="ARBA" id="ARBA00022989"/>
    </source>
</evidence>
<comment type="function">
    <text evidence="17">Catalyzes the exchange of ADP and ATP across the membrane.</text>
</comment>
<evidence type="ECO:0000256" key="18">
    <source>
        <dbReference type="SAM" id="SignalP"/>
    </source>
</evidence>
<evidence type="ECO:0000256" key="8">
    <source>
        <dbReference type="ARBA" id="ARBA00022792"/>
    </source>
</evidence>
<organism evidence="19 20">
    <name type="scientific">Branchiostoma lanceolatum</name>
    <name type="common">Common lancelet</name>
    <name type="synonym">Amphioxus lanceolatum</name>
    <dbReference type="NCBI Taxonomy" id="7740"/>
    <lineage>
        <taxon>Eukaryota</taxon>
        <taxon>Metazoa</taxon>
        <taxon>Chordata</taxon>
        <taxon>Cephalochordata</taxon>
        <taxon>Leptocardii</taxon>
        <taxon>Amphioxiformes</taxon>
        <taxon>Branchiostomatidae</taxon>
        <taxon>Branchiostoma</taxon>
    </lineage>
</organism>
<keyword evidence="11 15" id="KW-0472">Membrane</keyword>
<dbReference type="InterPro" id="IPR018108">
    <property type="entry name" value="MCP_transmembrane"/>
</dbReference>
<comment type="function">
    <text evidence="14">ADP:ATP antiporter that mediates import of ADP into the mitochondrial matrix for ATP synthesis, and export of ATP out to fuel the cell. Cycles between the cytoplasmic-open state (c-state) and the matrix-open state (m-state): operates by the alternating access mechanism with a single substrate-binding site intermittently exposed to either the cytosolic (c-state) or matrix (m-state) side of the inner mitochondrial membrane.</text>
</comment>
<evidence type="ECO:0000256" key="15">
    <source>
        <dbReference type="PROSITE-ProRule" id="PRU00282"/>
    </source>
</evidence>
<evidence type="ECO:0000256" key="16">
    <source>
        <dbReference type="RuleBase" id="RU000488"/>
    </source>
</evidence>
<evidence type="ECO:0000256" key="14">
    <source>
        <dbReference type="ARBA" id="ARBA00045250"/>
    </source>
</evidence>
<dbReference type="Proteomes" id="UP000838412">
    <property type="component" value="Chromosome 18"/>
</dbReference>
<dbReference type="InterPro" id="IPR002113">
    <property type="entry name" value="ADT_euk_type"/>
</dbReference>
<evidence type="ECO:0000256" key="3">
    <source>
        <dbReference type="ARBA" id="ARBA00011245"/>
    </source>
</evidence>
<comment type="catalytic activity">
    <reaction evidence="13">
        <text>H(+)(in) = H(+)(out)</text>
        <dbReference type="Rhea" id="RHEA:34979"/>
        <dbReference type="ChEBI" id="CHEBI:15378"/>
    </reaction>
</comment>
<proteinExistence type="inferred from homology"/>
<keyword evidence="5" id="KW-0050">Antiport</keyword>
<keyword evidence="20" id="KW-1185">Reference proteome</keyword>
<comment type="catalytic activity">
    <reaction evidence="12">
        <text>ADP(in) + ATP(out) = ADP(out) + ATP(in)</text>
        <dbReference type="Rhea" id="RHEA:34999"/>
        <dbReference type="ChEBI" id="CHEBI:30616"/>
        <dbReference type="ChEBI" id="CHEBI:456216"/>
    </reaction>
    <physiologicalReaction direction="left-to-right" evidence="12">
        <dbReference type="Rhea" id="RHEA:35000"/>
    </physiologicalReaction>
</comment>
<dbReference type="PANTHER" id="PTHR45635:SF14">
    <property type="entry name" value="ADP_ATP TRANSLOCASE"/>
    <property type="match status" value="1"/>
</dbReference>
<evidence type="ECO:0000256" key="11">
    <source>
        <dbReference type="ARBA" id="ARBA00023136"/>
    </source>
</evidence>
<evidence type="ECO:0000313" key="20">
    <source>
        <dbReference type="Proteomes" id="UP000838412"/>
    </source>
</evidence>
<reference evidence="19" key="1">
    <citation type="submission" date="2022-01" db="EMBL/GenBank/DDBJ databases">
        <authorList>
            <person name="Braso-Vives M."/>
        </authorList>
    </citation>
    <scope>NUCLEOTIDE SEQUENCE</scope>
</reference>
<keyword evidence="18" id="KW-0732">Signal</keyword>
<evidence type="ECO:0000256" key="4">
    <source>
        <dbReference type="ARBA" id="ARBA00022448"/>
    </source>
</evidence>
<protein>
    <recommendedName>
        <fullName evidence="17">ADP/ATP translocase</fullName>
    </recommendedName>
    <alternativeName>
        <fullName evidence="17">ADP,ATP carrier protein</fullName>
    </alternativeName>
</protein>
<dbReference type="GO" id="GO:0005743">
    <property type="term" value="C:mitochondrial inner membrane"/>
    <property type="evidence" value="ECO:0007669"/>
    <property type="project" value="UniProtKB-SubCell"/>
</dbReference>
<dbReference type="InterPro" id="IPR002067">
    <property type="entry name" value="MCP"/>
</dbReference>
<evidence type="ECO:0000256" key="10">
    <source>
        <dbReference type="ARBA" id="ARBA00023128"/>
    </source>
</evidence>
<evidence type="ECO:0000256" key="5">
    <source>
        <dbReference type="ARBA" id="ARBA00022449"/>
    </source>
</evidence>
<evidence type="ECO:0000256" key="7">
    <source>
        <dbReference type="ARBA" id="ARBA00022737"/>
    </source>
</evidence>
<dbReference type="InterPro" id="IPR023395">
    <property type="entry name" value="MCP_dom_sf"/>
</dbReference>
<evidence type="ECO:0000256" key="2">
    <source>
        <dbReference type="ARBA" id="ARBA00006375"/>
    </source>
</evidence>
<evidence type="ECO:0000256" key="13">
    <source>
        <dbReference type="ARBA" id="ARBA00024169"/>
    </source>
</evidence>
<dbReference type="AlphaFoldDB" id="A0A8J9ZB65"/>
<keyword evidence="4 16" id="KW-0813">Transport</keyword>
<dbReference type="GO" id="GO:1901029">
    <property type="term" value="P:negative regulation of mitochondrial outer membrane permeabilization involved in apoptotic signaling pathway"/>
    <property type="evidence" value="ECO:0007669"/>
    <property type="project" value="TreeGrafter"/>
</dbReference>
<comment type="subunit">
    <text evidence="3 17">Monomer.</text>
</comment>
<dbReference type="Gene3D" id="1.50.40.10">
    <property type="entry name" value="Mitochondrial carrier domain"/>
    <property type="match status" value="4"/>
</dbReference>
<feature type="repeat" description="Solcar" evidence="15">
    <location>
        <begin position="232"/>
        <end position="317"/>
    </location>
</feature>
<evidence type="ECO:0000256" key="12">
    <source>
        <dbReference type="ARBA" id="ARBA00024143"/>
    </source>
</evidence>
<name>A0A8J9ZB65_BRALA</name>
<keyword evidence="9" id="KW-1133">Transmembrane helix</keyword>
<dbReference type="GO" id="GO:1990544">
    <property type="term" value="P:mitochondrial ATP transmembrane transport"/>
    <property type="evidence" value="ECO:0007669"/>
    <property type="project" value="InterPro"/>
</dbReference>
<evidence type="ECO:0000256" key="17">
    <source>
        <dbReference type="RuleBase" id="RU368008"/>
    </source>
</evidence>
<evidence type="ECO:0000313" key="19">
    <source>
        <dbReference type="EMBL" id="CAH1250462.1"/>
    </source>
</evidence>
<dbReference type="GO" id="GO:0140021">
    <property type="term" value="P:mitochondrial ADP transmembrane transport"/>
    <property type="evidence" value="ECO:0007669"/>
    <property type="project" value="InterPro"/>
</dbReference>
<dbReference type="OrthoDB" id="270584at2759"/>
<comment type="subcellular location">
    <subcellularLocation>
        <location evidence="17">Membrane</location>
        <topology evidence="17">Multi-pass membrane protein</topology>
    </subcellularLocation>
    <subcellularLocation>
        <location evidence="1">Mitochondrion inner membrane</location>
        <topology evidence="1">Multi-pass membrane protein</topology>
    </subcellularLocation>
</comment>
<sequence length="398" mass="43817">MAIRHIMAIAVVLFAAFSVEGALTEEGRTDFESGKGLLARLLANMGSYDVIKDKLKAPKNPFDLGSILSGNKNVGMDKATEFLRFFARNQASGGAAGATSLCIVYPLDFARTRLDADVGAGGNREFDGPCDGLEMIYRTEGIQGLYRGFAISAVGIIVYRGAYFGMYDTAKADKQFPLESIIRMTKNPNVLKVPKGIHKDAQCKEIAAYLTRVSKDQGGTFLWRGNLANVLRYFPTQALNFAFKDTCKKFFMGDVDALKVPKDITKDAQEKDIAAYLTRMISEEGVASLRRGNLANVIRYFPTQALNFAFKDMYKTVFLGVVDPLKVPKDITKDEQYKDIAAYLTRMISEEGVASLRRGNLANVIRSFRTQALNFAFNKEGLNIVILVDSSGAMKLAA</sequence>
<feature type="repeat" description="Solcar" evidence="15">
    <location>
        <begin position="84"/>
        <end position="173"/>
    </location>
</feature>
<dbReference type="EMBL" id="OV696703">
    <property type="protein sequence ID" value="CAH1250462.1"/>
    <property type="molecule type" value="Genomic_DNA"/>
</dbReference>
<feature type="signal peptide" evidence="18">
    <location>
        <begin position="1"/>
        <end position="21"/>
    </location>
</feature>
<keyword evidence="10" id="KW-0496">Mitochondrion</keyword>
<dbReference type="PRINTS" id="PR00926">
    <property type="entry name" value="MITOCARRIER"/>
</dbReference>
<accession>A0A8J9ZB65</accession>
<dbReference type="Pfam" id="PF00153">
    <property type="entry name" value="Mito_carr"/>
    <property type="match status" value="4"/>
</dbReference>
<feature type="chain" id="PRO_5035460097" description="ADP/ATP translocase" evidence="18">
    <location>
        <begin position="22"/>
        <end position="398"/>
    </location>
</feature>
<dbReference type="PROSITE" id="PS50920">
    <property type="entry name" value="SOLCAR"/>
    <property type="match status" value="2"/>
</dbReference>
<dbReference type="PANTHER" id="PTHR45635">
    <property type="entry name" value="ADP,ATP CARRIER PROTEIN 1-RELATED-RELATED"/>
    <property type="match status" value="1"/>
</dbReference>
<keyword evidence="7" id="KW-0677">Repeat</keyword>
<dbReference type="GO" id="GO:0005471">
    <property type="term" value="F:ATP:ADP antiporter activity"/>
    <property type="evidence" value="ECO:0007669"/>
    <property type="project" value="UniProtKB-UniRule"/>
</dbReference>
<evidence type="ECO:0000256" key="6">
    <source>
        <dbReference type="ARBA" id="ARBA00022692"/>
    </source>
</evidence>
<keyword evidence="8" id="KW-0999">Mitochondrion inner membrane</keyword>
<comment type="similarity">
    <text evidence="2 16">Belongs to the mitochondrial carrier (TC 2.A.29) family.</text>
</comment>
<keyword evidence="6 15" id="KW-0812">Transmembrane</keyword>
<evidence type="ECO:0000256" key="1">
    <source>
        <dbReference type="ARBA" id="ARBA00004448"/>
    </source>
</evidence>